<comment type="caution">
    <text evidence="1">The sequence shown here is derived from an EMBL/GenBank/DDBJ whole genome shotgun (WGS) entry which is preliminary data.</text>
</comment>
<dbReference type="Proteomes" id="UP000230084">
    <property type="component" value="Unassembled WGS sequence"/>
</dbReference>
<dbReference type="EMBL" id="PCYM01000010">
    <property type="protein sequence ID" value="PIR47283.1"/>
    <property type="molecule type" value="Genomic_DNA"/>
</dbReference>
<evidence type="ECO:0000313" key="2">
    <source>
        <dbReference type="Proteomes" id="UP000230084"/>
    </source>
</evidence>
<accession>A0A2H0RLA7</accession>
<dbReference type="AlphaFoldDB" id="A0A2H0RLA7"/>
<reference evidence="1 2" key="1">
    <citation type="submission" date="2017-09" db="EMBL/GenBank/DDBJ databases">
        <title>Depth-based differentiation of microbial function through sediment-hosted aquifers and enrichment of novel symbionts in the deep terrestrial subsurface.</title>
        <authorList>
            <person name="Probst A.J."/>
            <person name="Ladd B."/>
            <person name="Jarett J.K."/>
            <person name="Geller-Mcgrath D.E."/>
            <person name="Sieber C.M."/>
            <person name="Emerson J.B."/>
            <person name="Anantharaman K."/>
            <person name="Thomas B.C."/>
            <person name="Malmstrom R."/>
            <person name="Stieglmeier M."/>
            <person name="Klingl A."/>
            <person name="Woyke T."/>
            <person name="Ryan C.M."/>
            <person name="Banfield J.F."/>
        </authorList>
    </citation>
    <scope>NUCLEOTIDE SEQUENCE [LARGE SCALE GENOMIC DNA]</scope>
    <source>
        <strain evidence="1">CG10_big_fil_rev_8_21_14_0_10_50_16</strain>
    </source>
</reference>
<name>A0A2H0RLA7_9BACT</name>
<evidence type="ECO:0000313" key="1">
    <source>
        <dbReference type="EMBL" id="PIR47283.1"/>
    </source>
</evidence>
<proteinExistence type="predicted"/>
<protein>
    <submittedName>
        <fullName evidence="1">Uncharacterized protein</fullName>
    </submittedName>
</protein>
<gene>
    <name evidence="1" type="ORF">COV06_04335</name>
</gene>
<sequence>MQPSQQRPTARQMPPFGAKENAMRSMLIAALLGSVLFTGCDPSLLPGDDDDTVISGDVTVTVDIGRPDAFDLEIDGHAVDHTVTLQEGGPYEIEVIPPGIDPRDAPWARPPCEVTVAHGKAEVVTYNNPRWAEMFNQPETIEFSVRDGGMLNVPTIDTPYAGWAWDCAFGPSHSTVFLQTEDGQEITGQVGGVLFNRELVAIVDGQGRLDATFDESYTEIEGAITYDLGDQLNIHCDRL</sequence>
<organism evidence="1 2">
    <name type="scientific">Candidatus Uhrbacteria bacterium CG10_big_fil_rev_8_21_14_0_10_50_16</name>
    <dbReference type="NCBI Taxonomy" id="1975039"/>
    <lineage>
        <taxon>Bacteria</taxon>
        <taxon>Candidatus Uhriibacteriota</taxon>
    </lineage>
</organism>